<feature type="region of interest" description="Disordered" evidence="1">
    <location>
        <begin position="230"/>
        <end position="301"/>
    </location>
</feature>
<gene>
    <name evidence="2" type="ORF">EXIGLDRAFT_829865</name>
</gene>
<accession>A0A165P4R4</accession>
<dbReference type="EMBL" id="KV425892">
    <property type="protein sequence ID" value="KZW01647.1"/>
    <property type="molecule type" value="Genomic_DNA"/>
</dbReference>
<evidence type="ECO:0000313" key="3">
    <source>
        <dbReference type="Proteomes" id="UP000077266"/>
    </source>
</evidence>
<feature type="compositionally biased region" description="Pro residues" evidence="1">
    <location>
        <begin position="235"/>
        <end position="246"/>
    </location>
</feature>
<sequence length="301" mass="33543">MPCYFGIECAWEALYNAWGCTEDRLSDFVAPMETLATIVFDESQEYHTRCRAATDLCKLAEVAANVHDFNIGRKQTQEEVLLAVVRKVTANGRAKKAISVALDMSDVFDALCDIELDGRAGGRDCHTTDAGQPHSEGGRVHAKPRPPRATATPYSTKNRPVHKKGADVLVDKRDLLATRVQALSLHADGPQPQTRRDINPIFEVPEKGKIGAYKGDAFGFAREYQERKTAGTLAFPPPKPPPPPPSRDPRKRRIQEERDRAEREAATKRVQGQGAVRHAPLQTTRYDPMSRQRRPTRIEVA</sequence>
<evidence type="ECO:0000313" key="2">
    <source>
        <dbReference type="EMBL" id="KZW01647.1"/>
    </source>
</evidence>
<proteinExistence type="predicted"/>
<dbReference type="AlphaFoldDB" id="A0A165P4R4"/>
<protein>
    <submittedName>
        <fullName evidence="2">Uncharacterized protein</fullName>
    </submittedName>
</protein>
<name>A0A165P4R4_EXIGL</name>
<dbReference type="Proteomes" id="UP000077266">
    <property type="component" value="Unassembled WGS sequence"/>
</dbReference>
<feature type="region of interest" description="Disordered" evidence="1">
    <location>
        <begin position="124"/>
        <end position="163"/>
    </location>
</feature>
<keyword evidence="3" id="KW-1185">Reference proteome</keyword>
<organism evidence="2 3">
    <name type="scientific">Exidia glandulosa HHB12029</name>
    <dbReference type="NCBI Taxonomy" id="1314781"/>
    <lineage>
        <taxon>Eukaryota</taxon>
        <taxon>Fungi</taxon>
        <taxon>Dikarya</taxon>
        <taxon>Basidiomycota</taxon>
        <taxon>Agaricomycotina</taxon>
        <taxon>Agaricomycetes</taxon>
        <taxon>Auriculariales</taxon>
        <taxon>Exidiaceae</taxon>
        <taxon>Exidia</taxon>
    </lineage>
</organism>
<dbReference type="InParanoid" id="A0A165P4R4"/>
<feature type="compositionally biased region" description="Basic and acidic residues" evidence="1">
    <location>
        <begin position="254"/>
        <end position="267"/>
    </location>
</feature>
<evidence type="ECO:0000256" key="1">
    <source>
        <dbReference type="SAM" id="MobiDB-lite"/>
    </source>
</evidence>
<reference evidence="2 3" key="1">
    <citation type="journal article" date="2016" name="Mol. Biol. Evol.">
        <title>Comparative Genomics of Early-Diverging Mushroom-Forming Fungi Provides Insights into the Origins of Lignocellulose Decay Capabilities.</title>
        <authorList>
            <person name="Nagy L.G."/>
            <person name="Riley R."/>
            <person name="Tritt A."/>
            <person name="Adam C."/>
            <person name="Daum C."/>
            <person name="Floudas D."/>
            <person name="Sun H."/>
            <person name="Yadav J.S."/>
            <person name="Pangilinan J."/>
            <person name="Larsson K.H."/>
            <person name="Matsuura K."/>
            <person name="Barry K."/>
            <person name="Labutti K."/>
            <person name="Kuo R."/>
            <person name="Ohm R.A."/>
            <person name="Bhattacharya S.S."/>
            <person name="Shirouzu T."/>
            <person name="Yoshinaga Y."/>
            <person name="Martin F.M."/>
            <person name="Grigoriev I.V."/>
            <person name="Hibbett D.S."/>
        </authorList>
    </citation>
    <scope>NUCLEOTIDE SEQUENCE [LARGE SCALE GENOMIC DNA]</scope>
    <source>
        <strain evidence="2 3">HHB12029</strain>
    </source>
</reference>